<name>A0AAW5F4M6_CLOSY</name>
<gene>
    <name evidence="1" type="ORF">K5I21_11990</name>
</gene>
<protein>
    <submittedName>
        <fullName evidence="1">Uncharacterized protein</fullName>
    </submittedName>
</protein>
<dbReference type="Proteomes" id="UP001203136">
    <property type="component" value="Unassembled WGS sequence"/>
</dbReference>
<sequence length="45" mass="5497">MKLKEFIKVSNYRKIKSYKEILEYDKKFNASFLGESTFPKYLEKN</sequence>
<dbReference type="AlphaFoldDB" id="A0AAW5F4M6"/>
<dbReference type="RefSeq" id="WP_247213205.1">
    <property type="nucleotide sequence ID" value="NZ_JAINVB010000001.1"/>
</dbReference>
<reference evidence="1" key="1">
    <citation type="journal article" date="2022" name="Cell Host Microbe">
        <title>Colonization of the live biotherapeutic product VE303 and modulation of the microbiota and metabolites in healthy volunteers.</title>
        <authorList>
            <person name="Dsouza M."/>
            <person name="Menon R."/>
            <person name="Crossette E."/>
            <person name="Bhattarai S.K."/>
            <person name="Schneider J."/>
            <person name="Kim Y.G."/>
            <person name="Reddy S."/>
            <person name="Caballero S."/>
            <person name="Felix C."/>
            <person name="Cornacchione L."/>
            <person name="Hendrickson J."/>
            <person name="Watson A.R."/>
            <person name="Minot S.S."/>
            <person name="Greenfield N."/>
            <person name="Schopf L."/>
            <person name="Szabady R."/>
            <person name="Patarroyo J."/>
            <person name="Smith W."/>
            <person name="Harrison P."/>
            <person name="Kuijper E.J."/>
            <person name="Kelly C.P."/>
            <person name="Olle B."/>
            <person name="Bobilev D."/>
            <person name="Silber J.L."/>
            <person name="Bucci V."/>
            <person name="Roberts B."/>
            <person name="Faith J."/>
            <person name="Norman J.M."/>
        </authorList>
    </citation>
    <scope>NUCLEOTIDE SEQUENCE</scope>
    <source>
        <strain evidence="1">VE303-04</strain>
    </source>
</reference>
<proteinExistence type="predicted"/>
<dbReference type="EMBL" id="JAINVB010000001">
    <property type="protein sequence ID" value="MCK0086580.1"/>
    <property type="molecule type" value="Genomic_DNA"/>
</dbReference>
<evidence type="ECO:0000313" key="2">
    <source>
        <dbReference type="Proteomes" id="UP001203136"/>
    </source>
</evidence>
<organism evidence="1 2">
    <name type="scientific">Clostridium symbiosum</name>
    <name type="common">Bacteroides symbiosus</name>
    <dbReference type="NCBI Taxonomy" id="1512"/>
    <lineage>
        <taxon>Bacteria</taxon>
        <taxon>Bacillati</taxon>
        <taxon>Bacillota</taxon>
        <taxon>Clostridia</taxon>
        <taxon>Lachnospirales</taxon>
        <taxon>Lachnospiraceae</taxon>
        <taxon>Otoolea</taxon>
    </lineage>
</organism>
<accession>A0AAW5F4M6</accession>
<comment type="caution">
    <text evidence="1">The sequence shown here is derived from an EMBL/GenBank/DDBJ whole genome shotgun (WGS) entry which is preliminary data.</text>
</comment>
<evidence type="ECO:0000313" key="1">
    <source>
        <dbReference type="EMBL" id="MCK0086580.1"/>
    </source>
</evidence>